<dbReference type="EMBL" id="OU895879">
    <property type="protein sequence ID" value="CAG9806682.1"/>
    <property type="molecule type" value="Genomic_DNA"/>
</dbReference>
<proteinExistence type="predicted"/>
<feature type="region of interest" description="Disordered" evidence="1">
    <location>
        <begin position="192"/>
        <end position="212"/>
    </location>
</feature>
<accession>A0A9N9S1W4</accession>
<sequence length="244" mass="28115">MENFAENMFKKRKIEELMKIFECCICGESGHIGFTDTFQISLRENDYCLSFIDVIFFTVGINVQKDSSDICSLCKPKIIEFYHFKKRSQSIQKRFSPLLQEIMKIVGNYVSQNSIKAVTIEESKEKLVIMEKTSSENTGNLLISEVSSICDVQVKKEPDSSDGQDIEIPEIEIDIKKEPQELEEEIYELPDNSIPHTTENLEENSTNTEPNDKLDMIFNLNKEILEIVKQLNDQKCLNNKILVP</sequence>
<organism evidence="3 4">
    <name type="scientific">Chironomus riparius</name>
    <dbReference type="NCBI Taxonomy" id="315576"/>
    <lineage>
        <taxon>Eukaryota</taxon>
        <taxon>Metazoa</taxon>
        <taxon>Ecdysozoa</taxon>
        <taxon>Arthropoda</taxon>
        <taxon>Hexapoda</taxon>
        <taxon>Insecta</taxon>
        <taxon>Pterygota</taxon>
        <taxon>Neoptera</taxon>
        <taxon>Endopterygota</taxon>
        <taxon>Diptera</taxon>
        <taxon>Nematocera</taxon>
        <taxon>Chironomoidea</taxon>
        <taxon>Chironomidae</taxon>
        <taxon>Chironominae</taxon>
        <taxon>Chironomus</taxon>
    </lineage>
</organism>
<gene>
    <name evidence="3" type="ORF">CHIRRI_LOCUS9537</name>
</gene>
<dbReference type="InterPro" id="IPR012934">
    <property type="entry name" value="Znf_AD"/>
</dbReference>
<dbReference type="GO" id="GO:0005634">
    <property type="term" value="C:nucleus"/>
    <property type="evidence" value="ECO:0007669"/>
    <property type="project" value="InterPro"/>
</dbReference>
<reference evidence="3" key="2">
    <citation type="submission" date="2022-10" db="EMBL/GenBank/DDBJ databases">
        <authorList>
            <consortium name="ENA_rothamsted_submissions"/>
            <consortium name="culmorum"/>
            <person name="King R."/>
        </authorList>
    </citation>
    <scope>NUCLEOTIDE SEQUENCE</scope>
</reference>
<evidence type="ECO:0000313" key="3">
    <source>
        <dbReference type="EMBL" id="CAG9806682.1"/>
    </source>
</evidence>
<dbReference type="AlphaFoldDB" id="A0A9N9S1W4"/>
<reference evidence="3" key="1">
    <citation type="submission" date="2022-01" db="EMBL/GenBank/DDBJ databases">
        <authorList>
            <person name="King R."/>
        </authorList>
    </citation>
    <scope>NUCLEOTIDE SEQUENCE</scope>
</reference>
<keyword evidence="4" id="KW-1185">Reference proteome</keyword>
<name>A0A9N9S1W4_9DIPT</name>
<evidence type="ECO:0000256" key="1">
    <source>
        <dbReference type="SAM" id="MobiDB-lite"/>
    </source>
</evidence>
<evidence type="ECO:0000313" key="4">
    <source>
        <dbReference type="Proteomes" id="UP001153620"/>
    </source>
</evidence>
<protein>
    <recommendedName>
        <fullName evidence="2">ZAD domain-containing protein</fullName>
    </recommendedName>
</protein>
<dbReference type="GO" id="GO:0008270">
    <property type="term" value="F:zinc ion binding"/>
    <property type="evidence" value="ECO:0007669"/>
    <property type="project" value="InterPro"/>
</dbReference>
<feature type="domain" description="ZAD" evidence="2">
    <location>
        <begin position="22"/>
        <end position="98"/>
    </location>
</feature>
<evidence type="ECO:0000259" key="2">
    <source>
        <dbReference type="SMART" id="SM00868"/>
    </source>
</evidence>
<dbReference type="Proteomes" id="UP001153620">
    <property type="component" value="Chromosome 3"/>
</dbReference>
<dbReference type="SMART" id="SM00868">
    <property type="entry name" value="zf-AD"/>
    <property type="match status" value="1"/>
</dbReference>